<accession>A0A3E0GWR3</accession>
<organism evidence="1 2">
    <name type="scientific">Kutzneria buriramensis</name>
    <dbReference type="NCBI Taxonomy" id="1045776"/>
    <lineage>
        <taxon>Bacteria</taxon>
        <taxon>Bacillati</taxon>
        <taxon>Actinomycetota</taxon>
        <taxon>Actinomycetes</taxon>
        <taxon>Pseudonocardiales</taxon>
        <taxon>Pseudonocardiaceae</taxon>
        <taxon>Kutzneria</taxon>
    </lineage>
</organism>
<dbReference type="AlphaFoldDB" id="A0A3E0GWR3"/>
<evidence type="ECO:0000313" key="2">
    <source>
        <dbReference type="Proteomes" id="UP000256269"/>
    </source>
</evidence>
<sequence>MVVSDQLYFRALSTGWTAGVHHRDADKPVLAGRRPHSAGFAHQWVSR</sequence>
<protein>
    <submittedName>
        <fullName evidence="1">Uncharacterized protein</fullName>
    </submittedName>
</protein>
<gene>
    <name evidence="1" type="ORF">BCF44_12229</name>
</gene>
<comment type="caution">
    <text evidence="1">The sequence shown here is derived from an EMBL/GenBank/DDBJ whole genome shotgun (WGS) entry which is preliminary data.</text>
</comment>
<dbReference type="EMBL" id="QUNO01000022">
    <property type="protein sequence ID" value="REH31006.1"/>
    <property type="molecule type" value="Genomic_DNA"/>
</dbReference>
<dbReference type="Proteomes" id="UP000256269">
    <property type="component" value="Unassembled WGS sequence"/>
</dbReference>
<reference evidence="1 2" key="1">
    <citation type="submission" date="2018-08" db="EMBL/GenBank/DDBJ databases">
        <title>Genomic Encyclopedia of Archaeal and Bacterial Type Strains, Phase II (KMG-II): from individual species to whole genera.</title>
        <authorList>
            <person name="Goeker M."/>
        </authorList>
    </citation>
    <scope>NUCLEOTIDE SEQUENCE [LARGE SCALE GENOMIC DNA]</scope>
    <source>
        <strain evidence="1 2">DSM 45791</strain>
    </source>
</reference>
<proteinExistence type="predicted"/>
<name>A0A3E0GWR3_9PSEU</name>
<evidence type="ECO:0000313" key="1">
    <source>
        <dbReference type="EMBL" id="REH31006.1"/>
    </source>
</evidence>
<keyword evidence="2" id="KW-1185">Reference proteome</keyword>